<gene>
    <name evidence="1" type="ORF">POCTA_138.1.T1200214</name>
</gene>
<evidence type="ECO:0000313" key="1">
    <source>
        <dbReference type="EMBL" id="CAD8199949.1"/>
    </source>
</evidence>
<dbReference type="EMBL" id="CAJJDP010000120">
    <property type="protein sequence ID" value="CAD8199949.1"/>
    <property type="molecule type" value="Genomic_DNA"/>
</dbReference>
<comment type="caution">
    <text evidence="1">The sequence shown here is derived from an EMBL/GenBank/DDBJ whole genome shotgun (WGS) entry which is preliminary data.</text>
</comment>
<evidence type="ECO:0000313" key="2">
    <source>
        <dbReference type="Proteomes" id="UP000683925"/>
    </source>
</evidence>
<sequence>MDYFISNKLKNICESRKIQIVEASCDIQKNFYLVDLFQAYKRQKMKRELFSTQQVLKTRIISIILEASFWKHYQMMFQVRHQQEGFLRLQKQIQIVFS</sequence>
<accession>A0A8S1XGI8</accession>
<name>A0A8S1XGI8_PAROT</name>
<keyword evidence="2" id="KW-1185">Reference proteome</keyword>
<dbReference type="Proteomes" id="UP000683925">
    <property type="component" value="Unassembled WGS sequence"/>
</dbReference>
<proteinExistence type="predicted"/>
<organism evidence="1 2">
    <name type="scientific">Paramecium octaurelia</name>
    <dbReference type="NCBI Taxonomy" id="43137"/>
    <lineage>
        <taxon>Eukaryota</taxon>
        <taxon>Sar</taxon>
        <taxon>Alveolata</taxon>
        <taxon>Ciliophora</taxon>
        <taxon>Intramacronucleata</taxon>
        <taxon>Oligohymenophorea</taxon>
        <taxon>Peniculida</taxon>
        <taxon>Parameciidae</taxon>
        <taxon>Paramecium</taxon>
    </lineage>
</organism>
<reference evidence="1" key="1">
    <citation type="submission" date="2021-01" db="EMBL/GenBank/DDBJ databases">
        <authorList>
            <consortium name="Genoscope - CEA"/>
            <person name="William W."/>
        </authorList>
    </citation>
    <scope>NUCLEOTIDE SEQUENCE</scope>
</reference>
<protein>
    <submittedName>
        <fullName evidence="1">Uncharacterized protein</fullName>
    </submittedName>
</protein>
<dbReference type="AlphaFoldDB" id="A0A8S1XGI8"/>